<organism evidence="1 2">
    <name type="scientific">Racocetra persica</name>
    <dbReference type="NCBI Taxonomy" id="160502"/>
    <lineage>
        <taxon>Eukaryota</taxon>
        <taxon>Fungi</taxon>
        <taxon>Fungi incertae sedis</taxon>
        <taxon>Mucoromycota</taxon>
        <taxon>Glomeromycotina</taxon>
        <taxon>Glomeromycetes</taxon>
        <taxon>Diversisporales</taxon>
        <taxon>Gigasporaceae</taxon>
        <taxon>Racocetra</taxon>
    </lineage>
</organism>
<gene>
    <name evidence="1" type="ORF">RPERSI_LOCUS6506</name>
</gene>
<name>A0ACA9MVI2_9GLOM</name>
<reference evidence="1" key="1">
    <citation type="submission" date="2021-06" db="EMBL/GenBank/DDBJ databases">
        <authorList>
            <person name="Kallberg Y."/>
            <person name="Tangrot J."/>
            <person name="Rosling A."/>
        </authorList>
    </citation>
    <scope>NUCLEOTIDE SEQUENCE</scope>
    <source>
        <strain evidence="1">MA461A</strain>
    </source>
</reference>
<evidence type="ECO:0000313" key="1">
    <source>
        <dbReference type="EMBL" id="CAG8616027.1"/>
    </source>
</evidence>
<evidence type="ECO:0000313" key="2">
    <source>
        <dbReference type="Proteomes" id="UP000789920"/>
    </source>
</evidence>
<sequence length="48" mass="5651">QKTLCPISSSFTFLDLQKLFNSQQTFSIIDTTALRKACWDQKHDNKFR</sequence>
<protein>
    <submittedName>
        <fullName evidence="1">8137_t:CDS:1</fullName>
    </submittedName>
</protein>
<keyword evidence="2" id="KW-1185">Reference proteome</keyword>
<feature type="non-terminal residue" evidence="1">
    <location>
        <position position="1"/>
    </location>
</feature>
<accession>A0ACA9MVI2</accession>
<comment type="caution">
    <text evidence="1">The sequence shown here is derived from an EMBL/GenBank/DDBJ whole genome shotgun (WGS) entry which is preliminary data.</text>
</comment>
<dbReference type="Proteomes" id="UP000789920">
    <property type="component" value="Unassembled WGS sequence"/>
</dbReference>
<proteinExistence type="predicted"/>
<dbReference type="EMBL" id="CAJVQC010010390">
    <property type="protein sequence ID" value="CAG8616027.1"/>
    <property type="molecule type" value="Genomic_DNA"/>
</dbReference>